<dbReference type="EMBL" id="JAJSOF020000025">
    <property type="protein sequence ID" value="KAJ4434556.1"/>
    <property type="molecule type" value="Genomic_DNA"/>
</dbReference>
<dbReference type="PANTHER" id="PTHR47326">
    <property type="entry name" value="TRANSPOSABLE ELEMENT TC3 TRANSPOSASE-LIKE PROTEIN"/>
    <property type="match status" value="1"/>
</dbReference>
<keyword evidence="2" id="KW-1185">Reference proteome</keyword>
<dbReference type="Gene3D" id="3.30.420.10">
    <property type="entry name" value="Ribonuclease H-like superfamily/Ribonuclease H"/>
    <property type="match status" value="1"/>
</dbReference>
<protein>
    <submittedName>
        <fullName evidence="1">Uncharacterized protein</fullName>
    </submittedName>
</protein>
<proteinExistence type="predicted"/>
<sequence>MLVFVGINTNSQHLFIMDRLTGEQRAFAIKTYYKNNDRFIAAQRQTLKNADKVNRMTFCQQFLDLHVDEDIVHNMLMSDEAHFHLSEYVDKQNFRYWSPTNPYEMHEKPLHSIKVTVWCAIASFGIIGLYFFEDDIGTSVTVTSQRYVCMIQDNLLVHRDTWFQQDGSTSHD</sequence>
<organism evidence="1 2">
    <name type="scientific">Periplaneta americana</name>
    <name type="common">American cockroach</name>
    <name type="synonym">Blatta americana</name>
    <dbReference type="NCBI Taxonomy" id="6978"/>
    <lineage>
        <taxon>Eukaryota</taxon>
        <taxon>Metazoa</taxon>
        <taxon>Ecdysozoa</taxon>
        <taxon>Arthropoda</taxon>
        <taxon>Hexapoda</taxon>
        <taxon>Insecta</taxon>
        <taxon>Pterygota</taxon>
        <taxon>Neoptera</taxon>
        <taxon>Polyneoptera</taxon>
        <taxon>Dictyoptera</taxon>
        <taxon>Blattodea</taxon>
        <taxon>Blattoidea</taxon>
        <taxon>Blattidae</taxon>
        <taxon>Blattinae</taxon>
        <taxon>Periplaneta</taxon>
    </lineage>
</organism>
<accession>A0ABQ8SLG5</accession>
<dbReference type="InterPro" id="IPR036397">
    <property type="entry name" value="RNaseH_sf"/>
</dbReference>
<evidence type="ECO:0000313" key="1">
    <source>
        <dbReference type="EMBL" id="KAJ4434556.1"/>
    </source>
</evidence>
<name>A0ABQ8SLG5_PERAM</name>
<reference evidence="1 2" key="1">
    <citation type="journal article" date="2022" name="Allergy">
        <title>Genome assembly and annotation of Periplaneta americana reveal a comprehensive cockroach allergen profile.</title>
        <authorList>
            <person name="Wang L."/>
            <person name="Xiong Q."/>
            <person name="Saelim N."/>
            <person name="Wang L."/>
            <person name="Nong W."/>
            <person name="Wan A.T."/>
            <person name="Shi M."/>
            <person name="Liu X."/>
            <person name="Cao Q."/>
            <person name="Hui J.H.L."/>
            <person name="Sookrung N."/>
            <person name="Leung T.F."/>
            <person name="Tungtrongchitr A."/>
            <person name="Tsui S.K.W."/>
        </authorList>
    </citation>
    <scope>NUCLEOTIDE SEQUENCE [LARGE SCALE GENOMIC DNA]</scope>
    <source>
        <strain evidence="1">PWHHKU_190912</strain>
    </source>
</reference>
<gene>
    <name evidence="1" type="ORF">ANN_23118</name>
</gene>
<dbReference type="Proteomes" id="UP001148838">
    <property type="component" value="Unassembled WGS sequence"/>
</dbReference>
<evidence type="ECO:0000313" key="2">
    <source>
        <dbReference type="Proteomes" id="UP001148838"/>
    </source>
</evidence>
<comment type="caution">
    <text evidence="1">The sequence shown here is derived from an EMBL/GenBank/DDBJ whole genome shotgun (WGS) entry which is preliminary data.</text>
</comment>
<dbReference type="PANTHER" id="PTHR47326:SF1">
    <property type="entry name" value="HTH PSQ-TYPE DOMAIN-CONTAINING PROTEIN"/>
    <property type="match status" value="1"/>
</dbReference>